<organism evidence="1">
    <name type="scientific">marine metagenome</name>
    <dbReference type="NCBI Taxonomy" id="408172"/>
    <lineage>
        <taxon>unclassified sequences</taxon>
        <taxon>metagenomes</taxon>
        <taxon>ecological metagenomes</taxon>
    </lineage>
</organism>
<evidence type="ECO:0000313" key="1">
    <source>
        <dbReference type="EMBL" id="SVD52834.1"/>
    </source>
</evidence>
<feature type="non-terminal residue" evidence="1">
    <location>
        <position position="144"/>
    </location>
</feature>
<dbReference type="EMBL" id="UINC01156425">
    <property type="protein sequence ID" value="SVD52834.1"/>
    <property type="molecule type" value="Genomic_DNA"/>
</dbReference>
<reference evidence="1" key="1">
    <citation type="submission" date="2018-05" db="EMBL/GenBank/DDBJ databases">
        <authorList>
            <person name="Lanie J.A."/>
            <person name="Ng W.-L."/>
            <person name="Kazmierczak K.M."/>
            <person name="Andrzejewski T.M."/>
            <person name="Davidsen T.M."/>
            <person name="Wayne K.J."/>
            <person name="Tettelin H."/>
            <person name="Glass J.I."/>
            <person name="Rusch D."/>
            <person name="Podicherti R."/>
            <person name="Tsui H.-C.T."/>
            <person name="Winkler M.E."/>
        </authorList>
    </citation>
    <scope>NUCLEOTIDE SEQUENCE</scope>
</reference>
<sequence length="144" mass="15212">MANSSSVGFGIKPIKMYGNGYENMGLGEYPVAASSSAIYFQDLVCQAATGYVVVGIAGTENIIGSLNGVFYTDPTTSKPTWRNYYDGNAATDIQALVNDSPLQQYDVRSNNSSASAQTDVGLTADIAYAVGVTPNWVSRATLDD</sequence>
<name>A0A382W2A9_9ZZZZ</name>
<proteinExistence type="predicted"/>
<dbReference type="AlphaFoldDB" id="A0A382W2A9"/>
<gene>
    <name evidence="1" type="ORF">METZ01_LOCUS405688</name>
</gene>
<accession>A0A382W2A9</accession>
<protein>
    <submittedName>
        <fullName evidence="1">Uncharacterized protein</fullName>
    </submittedName>
</protein>